<dbReference type="EMBL" id="CM017613">
    <property type="protein sequence ID" value="TYI31990.1"/>
    <property type="molecule type" value="Genomic_DNA"/>
</dbReference>
<name>A0A5D2QXD3_GOSTO</name>
<organism evidence="2 3">
    <name type="scientific">Gossypium tomentosum</name>
    <name type="common">Hawaiian cotton</name>
    <name type="synonym">Gossypium sandvicense</name>
    <dbReference type="NCBI Taxonomy" id="34277"/>
    <lineage>
        <taxon>Eukaryota</taxon>
        <taxon>Viridiplantae</taxon>
        <taxon>Streptophyta</taxon>
        <taxon>Embryophyta</taxon>
        <taxon>Tracheophyta</taxon>
        <taxon>Spermatophyta</taxon>
        <taxon>Magnoliopsida</taxon>
        <taxon>eudicotyledons</taxon>
        <taxon>Gunneridae</taxon>
        <taxon>Pentapetalae</taxon>
        <taxon>rosids</taxon>
        <taxon>malvids</taxon>
        <taxon>Malvales</taxon>
        <taxon>Malvaceae</taxon>
        <taxon>Malvoideae</taxon>
        <taxon>Gossypium</taxon>
    </lineage>
</organism>
<evidence type="ECO:0000313" key="3">
    <source>
        <dbReference type="Proteomes" id="UP000322667"/>
    </source>
</evidence>
<evidence type="ECO:0000256" key="1">
    <source>
        <dbReference type="SAM" id="MobiDB-lite"/>
    </source>
</evidence>
<dbReference type="Proteomes" id="UP000322667">
    <property type="component" value="Chromosome A04"/>
</dbReference>
<proteinExistence type="predicted"/>
<protein>
    <submittedName>
        <fullName evidence="2">Uncharacterized protein</fullName>
    </submittedName>
</protein>
<keyword evidence="3" id="KW-1185">Reference proteome</keyword>
<dbReference type="AlphaFoldDB" id="A0A5D2QXD3"/>
<gene>
    <name evidence="2" type="ORF">ES332_A04G026200v1</name>
</gene>
<evidence type="ECO:0000313" key="2">
    <source>
        <dbReference type="EMBL" id="TYI31990.1"/>
    </source>
</evidence>
<feature type="region of interest" description="Disordered" evidence="1">
    <location>
        <begin position="1"/>
        <end position="20"/>
    </location>
</feature>
<reference evidence="2 3" key="1">
    <citation type="submission" date="2019-07" db="EMBL/GenBank/DDBJ databases">
        <title>WGS assembly of Gossypium tomentosum.</title>
        <authorList>
            <person name="Chen Z.J."/>
            <person name="Sreedasyam A."/>
            <person name="Ando A."/>
            <person name="Song Q."/>
            <person name="De L."/>
            <person name="Hulse-Kemp A."/>
            <person name="Ding M."/>
            <person name="Ye W."/>
            <person name="Kirkbride R."/>
            <person name="Jenkins J."/>
            <person name="Plott C."/>
            <person name="Lovell J."/>
            <person name="Lin Y.-M."/>
            <person name="Vaughn R."/>
            <person name="Liu B."/>
            <person name="Li W."/>
            <person name="Simpson S."/>
            <person name="Scheffler B."/>
            <person name="Saski C."/>
            <person name="Grover C."/>
            <person name="Hu G."/>
            <person name="Conover J."/>
            <person name="Carlson J."/>
            <person name="Shu S."/>
            <person name="Boston L."/>
            <person name="Williams M."/>
            <person name="Peterson D."/>
            <person name="Mcgee K."/>
            <person name="Jones D."/>
            <person name="Wendel J."/>
            <person name="Stelly D."/>
            <person name="Grimwood J."/>
            <person name="Schmutz J."/>
        </authorList>
    </citation>
    <scope>NUCLEOTIDE SEQUENCE [LARGE SCALE GENOMIC DNA]</scope>
    <source>
        <strain evidence="2">7179.01</strain>
    </source>
</reference>
<feature type="compositionally biased region" description="Basic and acidic residues" evidence="1">
    <location>
        <begin position="1"/>
        <end position="10"/>
    </location>
</feature>
<accession>A0A5D2QXD3</accession>
<sequence length="92" mass="10089">MRRGAMENHRGLSASISKPRPYFNCDEEDGLRLLGTGCALAYKGCVLVYRGVGVAVVPGGRTALRVGAWLRCKKQKPWVLFLFLTCFGPFGP</sequence>